<comment type="domain">
    <text evidence="5">The N-terminal domain determines nucleotide recognition and specific binding, while the C-terminal domain determines the specific binding to the target protein.</text>
</comment>
<proteinExistence type="inferred from homology"/>
<dbReference type="PANTHER" id="PTHR30592:SF1">
    <property type="entry name" value="SULFUR CARRIER PROTEIN FDHD"/>
    <property type="match status" value="1"/>
</dbReference>
<keyword evidence="5" id="KW-0460">Magnesium</keyword>
<dbReference type="InterPro" id="IPR003786">
    <property type="entry name" value="FdhD"/>
</dbReference>
<keyword evidence="7" id="KW-0548">Nucleotidyltransferase</keyword>
<dbReference type="Pfam" id="PF02634">
    <property type="entry name" value="FdhD-NarQ"/>
    <property type="match status" value="1"/>
</dbReference>
<dbReference type="SUPFAM" id="SSF53448">
    <property type="entry name" value="Nucleotide-diphospho-sugar transferases"/>
    <property type="match status" value="1"/>
</dbReference>
<organism evidence="7 8">
    <name type="scientific">Geotalea uraniireducens</name>
    <dbReference type="NCBI Taxonomy" id="351604"/>
    <lineage>
        <taxon>Bacteria</taxon>
        <taxon>Pseudomonadati</taxon>
        <taxon>Thermodesulfobacteriota</taxon>
        <taxon>Desulfuromonadia</taxon>
        <taxon>Geobacterales</taxon>
        <taxon>Geobacteraceae</taxon>
        <taxon>Geotalea</taxon>
    </lineage>
</organism>
<gene>
    <name evidence="4 7" type="primary">fdhD</name>
    <name evidence="5" type="synonym">mobA</name>
    <name evidence="7" type="ORF">GURASL_10350</name>
</gene>
<dbReference type="HAMAP" id="MF_00187">
    <property type="entry name" value="FdhD"/>
    <property type="match status" value="1"/>
</dbReference>
<evidence type="ECO:0000259" key="6">
    <source>
        <dbReference type="Pfam" id="PF12804"/>
    </source>
</evidence>
<dbReference type="InterPro" id="IPR025877">
    <property type="entry name" value="MobA-like_NTP_Trfase"/>
</dbReference>
<dbReference type="HAMAP" id="MF_00316">
    <property type="entry name" value="MobA"/>
    <property type="match status" value="1"/>
</dbReference>
<reference evidence="7 8" key="1">
    <citation type="submission" date="2022-12" db="EMBL/GenBank/DDBJ databases">
        <title>Polyphasic characterization of Geotalea uranireducens NIT-SL11 newly isolated from a complex of sewage sludge and microbially reduced graphene oxide.</title>
        <authorList>
            <person name="Xie L."/>
            <person name="Yoshida N."/>
            <person name="Meng L."/>
        </authorList>
    </citation>
    <scope>NUCLEOTIDE SEQUENCE [LARGE SCALE GENOMIC DNA]</scope>
    <source>
        <strain evidence="7 8">NIT-SL11</strain>
    </source>
</reference>
<dbReference type="InterPro" id="IPR016193">
    <property type="entry name" value="Cytidine_deaminase-like"/>
</dbReference>
<keyword evidence="3 5" id="KW-0501">Molybdenum cofactor biosynthesis</keyword>
<dbReference type="PANTHER" id="PTHR30592">
    <property type="entry name" value="FORMATE DEHYDROGENASE"/>
    <property type="match status" value="1"/>
</dbReference>
<feature type="binding site" evidence="5">
    <location>
        <position position="370"/>
    </location>
    <ligand>
        <name>Mg(2+)</name>
        <dbReference type="ChEBI" id="CHEBI:18420"/>
    </ligand>
</feature>
<feature type="active site" description="Cysteine persulfide intermediate" evidence="4">
    <location>
        <position position="96"/>
    </location>
</feature>
<feature type="binding site" evidence="5">
    <location>
        <position position="296"/>
    </location>
    <ligand>
        <name>GTP</name>
        <dbReference type="ChEBI" id="CHEBI:37565"/>
    </ligand>
</feature>
<dbReference type="GO" id="GO:0016779">
    <property type="term" value="F:nucleotidyltransferase activity"/>
    <property type="evidence" value="ECO:0007669"/>
    <property type="project" value="UniProtKB-KW"/>
</dbReference>
<comment type="caution">
    <text evidence="5">Lacks conserved residue(s) required for the propagation of feature annotation.</text>
</comment>
<dbReference type="InterPro" id="IPR029044">
    <property type="entry name" value="Nucleotide-diphossugar_trans"/>
</dbReference>
<evidence type="ECO:0000256" key="3">
    <source>
        <dbReference type="ARBA" id="ARBA00023150"/>
    </source>
</evidence>
<comment type="catalytic activity">
    <reaction evidence="5">
        <text>Mo-molybdopterin + GTP + H(+) = Mo-molybdopterin guanine dinucleotide + diphosphate</text>
        <dbReference type="Rhea" id="RHEA:34243"/>
        <dbReference type="ChEBI" id="CHEBI:15378"/>
        <dbReference type="ChEBI" id="CHEBI:33019"/>
        <dbReference type="ChEBI" id="CHEBI:37565"/>
        <dbReference type="ChEBI" id="CHEBI:71302"/>
        <dbReference type="ChEBI" id="CHEBI:71310"/>
        <dbReference type="EC" id="2.7.7.77"/>
    </reaction>
</comment>
<name>A0ABM8EJC7_9BACT</name>
<feature type="domain" description="MobA-like NTP transferase" evidence="6">
    <location>
        <begin position="281"/>
        <end position="427"/>
    </location>
</feature>
<comment type="cofactor">
    <cofactor evidence="5">
        <name>Mg(2+)</name>
        <dbReference type="ChEBI" id="CHEBI:18420"/>
    </cofactor>
</comment>
<feature type="binding site" evidence="5">
    <location>
        <begin position="284"/>
        <end position="286"/>
    </location>
    <ligand>
        <name>GTP</name>
        <dbReference type="ChEBI" id="CHEBI:37565"/>
    </ligand>
</feature>
<dbReference type="NCBIfam" id="TIGR00129">
    <property type="entry name" value="fdhD_narQ"/>
    <property type="match status" value="1"/>
</dbReference>
<evidence type="ECO:0000256" key="1">
    <source>
        <dbReference type="ARBA" id="ARBA00022490"/>
    </source>
</evidence>
<dbReference type="SUPFAM" id="SSF53927">
    <property type="entry name" value="Cytidine deaminase-like"/>
    <property type="match status" value="1"/>
</dbReference>
<dbReference type="Gene3D" id="3.10.20.10">
    <property type="match status" value="1"/>
</dbReference>
<comment type="similarity">
    <text evidence="4">Belongs to the FdhD family.</text>
</comment>
<protein>
    <recommendedName>
        <fullName evidence="4 5">Multifunctional fusion protein</fullName>
    </recommendedName>
    <domain>
        <recommendedName>
            <fullName evidence="5">Probable molybdenum cofactor guanylyltransferase</fullName>
            <shortName evidence="5">MoCo guanylyltransferase</shortName>
            <ecNumber evidence="5">2.7.7.77</ecNumber>
        </recommendedName>
        <alternativeName>
            <fullName evidence="5">GTP:molybdopterin guanylyltransferase</fullName>
        </alternativeName>
        <alternativeName>
            <fullName evidence="5">Molybdopterin-guanine dinucleotide synthase</fullName>
            <shortName evidence="5">MGD synthase</shortName>
        </alternativeName>
        <alternativeName>
            <fullName evidence="5">Molybdopterin guanylyltransferase</fullName>
        </alternativeName>
        <alternativeName>
            <fullName evidence="5">Mo-MPT guanylyltransferase</fullName>
        </alternativeName>
    </domain>
    <domain>
        <recommendedName>
            <fullName evidence="4">Sulfur carrier protein FdhD</fullName>
        </recommendedName>
    </domain>
</protein>
<dbReference type="EMBL" id="AP027151">
    <property type="protein sequence ID" value="BDV42112.1"/>
    <property type="molecule type" value="Genomic_DNA"/>
</dbReference>
<evidence type="ECO:0000256" key="4">
    <source>
        <dbReference type="HAMAP-Rule" id="MF_00187"/>
    </source>
</evidence>
<comment type="subcellular location">
    <subcellularLocation>
        <location evidence="5">Cytoplasm</location>
    </subcellularLocation>
</comment>
<dbReference type="Proteomes" id="UP001317705">
    <property type="component" value="Chromosome"/>
</dbReference>
<evidence type="ECO:0000313" key="8">
    <source>
        <dbReference type="Proteomes" id="UP001317705"/>
    </source>
</evidence>
<evidence type="ECO:0000256" key="5">
    <source>
        <dbReference type="HAMAP-Rule" id="MF_00316"/>
    </source>
</evidence>
<keyword evidence="5" id="KW-0547">Nucleotide-binding</keyword>
<feature type="binding site" evidence="5">
    <location>
        <position position="341"/>
    </location>
    <ligand>
        <name>GTP</name>
        <dbReference type="ChEBI" id="CHEBI:37565"/>
    </ligand>
</feature>
<dbReference type="EC" id="2.7.7.77" evidence="5"/>
<dbReference type="InterPro" id="IPR013482">
    <property type="entry name" value="Molybde_CF_guanTrfase"/>
</dbReference>
<keyword evidence="5" id="KW-0808">Transferase</keyword>
<dbReference type="Gene3D" id="3.90.550.10">
    <property type="entry name" value="Spore Coat Polysaccharide Biosynthesis Protein SpsA, Chain A"/>
    <property type="match status" value="1"/>
</dbReference>
<comment type="function">
    <text evidence="4">Required for formate dehydrogenase (FDH) activity. Acts as a sulfur carrier protein that transfers sulfur from IscS to the molybdenum cofactor prior to its insertion into FDH.</text>
</comment>
<comment type="function">
    <text evidence="5">Transfers a GMP moiety from GTP to Mo-molybdopterin (Mo-MPT) cofactor (Moco or molybdenum cofactor) to form Mo-molybdopterin guanine dinucleotide (Mo-MGD) cofactor.</text>
</comment>
<comment type="similarity">
    <text evidence="5">Belongs to the MobA family.</text>
</comment>
<dbReference type="CDD" id="cd02503">
    <property type="entry name" value="MobA"/>
    <property type="match status" value="1"/>
</dbReference>
<sequence>MNTLYTYSNGRLEEKRVAIVREFPLVLRVNDRELATLIASPHDLRYLVAGFLRLQGFVASVDDFDLLAVCEEFGIANVRIRGELPERLRPILTSGCGTGITFALPQPAAAVPGGSGERFAPAALFRLMDELAGRAENYRSHGGSHSAAVGDADGALLFYAEDLGRHNTLDRIAGEALFKRVDLAGKMLVTSGRVSTEMVAKAARLGIGLIASRTSPTDLAAAGCEQAGIVLVGYLRGGKFTVYSHHERLAGVAGGETVPFGRPPVELSRRAAAGQIPGVTGVILAGGESSRMGSNKALLPYRGGRFIEAIYRQLAEIFTEVLIVTNTPEQYDFLPCAKVADVYPGMGALAGIHAGLFHSANPAIFAVACDMPYLNSALIRQLASQADPGCVLIPESPHGLEPLHAVYGKGCLAAIETTLLAGERRIVSFFGRANVNRFNREQIAALDPGFDSFRNINTPADYYQLREGERSDRESDLPGLDRACPR</sequence>
<keyword evidence="8" id="KW-1185">Reference proteome</keyword>
<keyword evidence="5" id="KW-0479">Metal-binding</keyword>
<dbReference type="Pfam" id="PF12804">
    <property type="entry name" value="NTP_transf_3"/>
    <property type="match status" value="1"/>
</dbReference>
<dbReference type="RefSeq" id="WP_282002359.1">
    <property type="nucleotide sequence ID" value="NZ_AP027151.1"/>
</dbReference>
<accession>A0ABM8EJC7</accession>
<feature type="binding site" evidence="5">
    <location>
        <position position="370"/>
    </location>
    <ligand>
        <name>GTP</name>
        <dbReference type="ChEBI" id="CHEBI:37565"/>
    </ligand>
</feature>
<evidence type="ECO:0000313" key="7">
    <source>
        <dbReference type="EMBL" id="BDV42112.1"/>
    </source>
</evidence>
<keyword evidence="2 5" id="KW-0342">GTP-binding</keyword>
<keyword evidence="1 5" id="KW-0963">Cytoplasm</keyword>
<evidence type="ECO:0000256" key="2">
    <source>
        <dbReference type="ARBA" id="ARBA00023134"/>
    </source>
</evidence>
<dbReference type="Gene3D" id="3.40.140.10">
    <property type="entry name" value="Cytidine Deaminase, domain 2"/>
    <property type="match status" value="1"/>
</dbReference>